<dbReference type="InterPro" id="IPR016032">
    <property type="entry name" value="Sig_transdc_resp-reg_C-effctor"/>
</dbReference>
<dbReference type="InterPro" id="IPR039420">
    <property type="entry name" value="WalR-like"/>
</dbReference>
<accession>A0A9W7BI81</accession>
<dbReference type="InterPro" id="IPR000792">
    <property type="entry name" value="Tscrpt_reg_LuxR_C"/>
</dbReference>
<name>A0A9W7BI81_9STRA</name>
<evidence type="ECO:0000256" key="2">
    <source>
        <dbReference type="PROSITE-ProRule" id="PRU00169"/>
    </source>
</evidence>
<feature type="domain" description="HTH luxR-type" evidence="3">
    <location>
        <begin position="115"/>
        <end position="180"/>
    </location>
</feature>
<evidence type="ECO:0000313" key="5">
    <source>
        <dbReference type="EMBL" id="GMH87143.1"/>
    </source>
</evidence>
<dbReference type="InterPro" id="IPR036388">
    <property type="entry name" value="WH-like_DNA-bd_sf"/>
</dbReference>
<comment type="caution">
    <text evidence="5">The sequence shown here is derived from an EMBL/GenBank/DDBJ whole genome shotgun (WGS) entry which is preliminary data.</text>
</comment>
<dbReference type="PANTHER" id="PTHR43214:SF44">
    <property type="entry name" value="TWO-COMPONENT RESPONSE REGULATOR"/>
    <property type="match status" value="1"/>
</dbReference>
<organism evidence="5 6">
    <name type="scientific">Triparma verrucosa</name>
    <dbReference type="NCBI Taxonomy" id="1606542"/>
    <lineage>
        <taxon>Eukaryota</taxon>
        <taxon>Sar</taxon>
        <taxon>Stramenopiles</taxon>
        <taxon>Ochrophyta</taxon>
        <taxon>Bolidophyceae</taxon>
        <taxon>Parmales</taxon>
        <taxon>Triparmaceae</taxon>
        <taxon>Triparma</taxon>
    </lineage>
</organism>
<evidence type="ECO:0000259" key="4">
    <source>
        <dbReference type="PROSITE" id="PS50110"/>
    </source>
</evidence>
<dbReference type="InterPro" id="IPR001789">
    <property type="entry name" value="Sig_transdc_resp-reg_receiver"/>
</dbReference>
<keyword evidence="6" id="KW-1185">Reference proteome</keyword>
<dbReference type="EMBL" id="BRXX01000069">
    <property type="protein sequence ID" value="GMH87143.1"/>
    <property type="molecule type" value="Genomic_DNA"/>
</dbReference>
<evidence type="ECO:0000256" key="1">
    <source>
        <dbReference type="ARBA" id="ARBA00023125"/>
    </source>
</evidence>
<dbReference type="InterPro" id="IPR011006">
    <property type="entry name" value="CheY-like_superfamily"/>
</dbReference>
<dbReference type="AlphaFoldDB" id="A0A9W7BI81"/>
<dbReference type="GO" id="GO:0003677">
    <property type="term" value="F:DNA binding"/>
    <property type="evidence" value="ECO:0007669"/>
    <property type="project" value="UniProtKB-KW"/>
</dbReference>
<dbReference type="SUPFAM" id="SSF46894">
    <property type="entry name" value="C-terminal effector domain of the bipartite response regulators"/>
    <property type="match status" value="1"/>
</dbReference>
<dbReference type="Gene3D" id="1.10.10.10">
    <property type="entry name" value="Winged helix-like DNA-binding domain superfamily/Winged helix DNA-binding domain"/>
    <property type="match status" value="1"/>
</dbReference>
<evidence type="ECO:0000313" key="6">
    <source>
        <dbReference type="Proteomes" id="UP001165160"/>
    </source>
</evidence>
<keyword evidence="1" id="KW-0238">DNA-binding</keyword>
<comment type="caution">
    <text evidence="2">Lacks conserved residue(s) required for the propagation of feature annotation.</text>
</comment>
<dbReference type="PROSITE" id="PS50110">
    <property type="entry name" value="RESPONSE_REGULATORY"/>
    <property type="match status" value="1"/>
</dbReference>
<dbReference type="PROSITE" id="PS50043">
    <property type="entry name" value="HTH_LUXR_2"/>
    <property type="match status" value="1"/>
</dbReference>
<dbReference type="SUPFAM" id="SSF52172">
    <property type="entry name" value="CheY-like"/>
    <property type="match status" value="1"/>
</dbReference>
<dbReference type="GO" id="GO:0000160">
    <property type="term" value="P:phosphorelay signal transduction system"/>
    <property type="evidence" value="ECO:0007669"/>
    <property type="project" value="InterPro"/>
</dbReference>
<dbReference type="Pfam" id="PF00196">
    <property type="entry name" value="GerE"/>
    <property type="match status" value="1"/>
</dbReference>
<dbReference type="PANTHER" id="PTHR43214">
    <property type="entry name" value="TWO-COMPONENT RESPONSE REGULATOR"/>
    <property type="match status" value="1"/>
</dbReference>
<dbReference type="Proteomes" id="UP001165160">
    <property type="component" value="Unassembled WGS sequence"/>
</dbReference>
<dbReference type="Pfam" id="PF00072">
    <property type="entry name" value="Response_reg"/>
    <property type="match status" value="1"/>
</dbReference>
<protein>
    <submittedName>
        <fullName evidence="5">Uncharacterized protein</fullName>
    </submittedName>
</protein>
<feature type="domain" description="Response regulatory" evidence="4">
    <location>
        <begin position="1"/>
        <end position="75"/>
    </location>
</feature>
<sequence>MPDDSSVPGIVDKSGLDLVSKVRSSPPPLSRIPIIMLTARGLTQDRIEGYKSGADSYLSKPFDPEELECIVESCLERSKRDVVGGLENKGADVSALQASIDEIKDILTSSRSVTGESKVAILTPKEKLVLEGVSEGRMNKEIAADMGISVRSVERHVTNLLEKAGKGSRTELLRWAVEEGLVEI</sequence>
<evidence type="ECO:0000259" key="3">
    <source>
        <dbReference type="PROSITE" id="PS50043"/>
    </source>
</evidence>
<dbReference type="GO" id="GO:0006355">
    <property type="term" value="P:regulation of DNA-templated transcription"/>
    <property type="evidence" value="ECO:0007669"/>
    <property type="project" value="InterPro"/>
</dbReference>
<dbReference type="PROSITE" id="PS00622">
    <property type="entry name" value="HTH_LUXR_1"/>
    <property type="match status" value="1"/>
</dbReference>
<dbReference type="Gene3D" id="3.40.50.2300">
    <property type="match status" value="1"/>
</dbReference>
<dbReference type="PRINTS" id="PR00038">
    <property type="entry name" value="HTHLUXR"/>
</dbReference>
<gene>
    <name evidence="5" type="ORF">TrVE_jg6881</name>
</gene>
<reference evidence="6" key="1">
    <citation type="journal article" date="2023" name="Commun. Biol.">
        <title>Genome analysis of Parmales, the sister group of diatoms, reveals the evolutionary specialization of diatoms from phago-mixotrophs to photoautotrophs.</title>
        <authorList>
            <person name="Ban H."/>
            <person name="Sato S."/>
            <person name="Yoshikawa S."/>
            <person name="Yamada K."/>
            <person name="Nakamura Y."/>
            <person name="Ichinomiya M."/>
            <person name="Sato N."/>
            <person name="Blanc-Mathieu R."/>
            <person name="Endo H."/>
            <person name="Kuwata A."/>
            <person name="Ogata H."/>
        </authorList>
    </citation>
    <scope>NUCLEOTIDE SEQUENCE [LARGE SCALE GENOMIC DNA]</scope>
    <source>
        <strain evidence="6">NIES 3699</strain>
    </source>
</reference>
<proteinExistence type="predicted"/>
<dbReference type="CDD" id="cd06170">
    <property type="entry name" value="LuxR_C_like"/>
    <property type="match status" value="1"/>
</dbReference>
<dbReference type="SMART" id="SM00421">
    <property type="entry name" value="HTH_LUXR"/>
    <property type="match status" value="1"/>
</dbReference>